<dbReference type="EMBL" id="JARAKH010000036">
    <property type="protein sequence ID" value="KAK8383782.1"/>
    <property type="molecule type" value="Genomic_DNA"/>
</dbReference>
<keyword evidence="2" id="KW-1185">Reference proteome</keyword>
<dbReference type="Proteomes" id="UP001487740">
    <property type="component" value="Unassembled WGS sequence"/>
</dbReference>
<evidence type="ECO:0000313" key="1">
    <source>
        <dbReference type="EMBL" id="KAK8383782.1"/>
    </source>
</evidence>
<evidence type="ECO:0000313" key="2">
    <source>
        <dbReference type="Proteomes" id="UP001487740"/>
    </source>
</evidence>
<dbReference type="AlphaFoldDB" id="A0AAW0TBH4"/>
<organism evidence="1 2">
    <name type="scientific">Scylla paramamosain</name>
    <name type="common">Mud crab</name>
    <dbReference type="NCBI Taxonomy" id="85552"/>
    <lineage>
        <taxon>Eukaryota</taxon>
        <taxon>Metazoa</taxon>
        <taxon>Ecdysozoa</taxon>
        <taxon>Arthropoda</taxon>
        <taxon>Crustacea</taxon>
        <taxon>Multicrustacea</taxon>
        <taxon>Malacostraca</taxon>
        <taxon>Eumalacostraca</taxon>
        <taxon>Eucarida</taxon>
        <taxon>Decapoda</taxon>
        <taxon>Pleocyemata</taxon>
        <taxon>Brachyura</taxon>
        <taxon>Eubrachyura</taxon>
        <taxon>Portunoidea</taxon>
        <taxon>Portunidae</taxon>
        <taxon>Portuninae</taxon>
        <taxon>Scylla</taxon>
    </lineage>
</organism>
<name>A0AAW0TBH4_SCYPA</name>
<sequence length="66" mass="7695">MPRGAWEDRELLMWARKAHDIDLKRGTRARLVSLTSSPVLKFLTQHRILPSARRQHTTPPHQFANP</sequence>
<proteinExistence type="predicted"/>
<reference evidence="1 2" key="1">
    <citation type="submission" date="2023-03" db="EMBL/GenBank/DDBJ databases">
        <title>High-quality genome of Scylla paramamosain provides insights in environmental adaptation.</title>
        <authorList>
            <person name="Zhang L."/>
        </authorList>
    </citation>
    <scope>NUCLEOTIDE SEQUENCE [LARGE SCALE GENOMIC DNA]</scope>
    <source>
        <strain evidence="1">LZ_2023a</strain>
        <tissue evidence="1">Muscle</tissue>
    </source>
</reference>
<gene>
    <name evidence="1" type="ORF">O3P69_015907</name>
</gene>
<accession>A0AAW0TBH4</accession>
<comment type="caution">
    <text evidence="1">The sequence shown here is derived from an EMBL/GenBank/DDBJ whole genome shotgun (WGS) entry which is preliminary data.</text>
</comment>
<protein>
    <submittedName>
        <fullName evidence="1">Uncharacterized protein</fullName>
    </submittedName>
</protein>